<sequence length="272" mass="28221">MTAPPDPYDAPMHSRLIDALALAVREAGELVERIRLAGFVSRDKADASPVTEADEQAEILLTAAIAAADPGALIVGEEACAAGVRPDPTARFWLIDPVDGTKDFIAGGPDYSVNVALIDGGVPMLGLVLAPRSGMLWAGAIGVGAFRQAADGAREPIATRAMPTAPVVVTSRSHLDDQTRAYCAAIPNAQTRPSGSSLKFCLLAEGSADVYPRFGPTSEWDTAAGDAVLRAAGGTTRHPDGRDFSYGKAEFLNGAFLAVGEPDSIGRLPPLS</sequence>
<dbReference type="InterPro" id="IPR000760">
    <property type="entry name" value="Inositol_monophosphatase-like"/>
</dbReference>
<accession>A0ABV7XCW8</accession>
<dbReference type="Proteomes" id="UP001595615">
    <property type="component" value="Unassembled WGS sequence"/>
</dbReference>
<dbReference type="CDD" id="cd01638">
    <property type="entry name" value="CysQ"/>
    <property type="match status" value="1"/>
</dbReference>
<reference evidence="8" key="1">
    <citation type="journal article" date="2019" name="Int. J. Syst. Evol. Microbiol.">
        <title>The Global Catalogue of Microorganisms (GCM) 10K type strain sequencing project: providing services to taxonomists for standard genome sequencing and annotation.</title>
        <authorList>
            <consortium name="The Broad Institute Genomics Platform"/>
            <consortium name="The Broad Institute Genome Sequencing Center for Infectious Disease"/>
            <person name="Wu L."/>
            <person name="Ma J."/>
        </authorList>
    </citation>
    <scope>NUCLEOTIDE SEQUENCE [LARGE SCALE GENOMIC DNA]</scope>
    <source>
        <strain evidence="8">KCTC 42644</strain>
    </source>
</reference>
<dbReference type="PRINTS" id="PR00377">
    <property type="entry name" value="IMPHPHTASES"/>
</dbReference>
<dbReference type="Gene3D" id="3.30.540.10">
    <property type="entry name" value="Fructose-1,6-Bisphosphatase, subunit A, domain 1"/>
    <property type="match status" value="1"/>
</dbReference>
<feature type="binding site" evidence="6">
    <location>
        <begin position="98"/>
        <end position="101"/>
    </location>
    <ligand>
        <name>substrate</name>
    </ligand>
</feature>
<dbReference type="HAMAP" id="MF_02095">
    <property type="entry name" value="CysQ"/>
    <property type="match status" value="1"/>
</dbReference>
<keyword evidence="4 6" id="KW-0378">Hydrolase</keyword>
<dbReference type="Gene3D" id="3.40.190.80">
    <property type="match status" value="1"/>
</dbReference>
<keyword evidence="2 6" id="KW-1003">Cell membrane</keyword>
<evidence type="ECO:0000256" key="4">
    <source>
        <dbReference type="ARBA" id="ARBA00022801"/>
    </source>
</evidence>
<evidence type="ECO:0000256" key="1">
    <source>
        <dbReference type="ARBA" id="ARBA00005289"/>
    </source>
</evidence>
<dbReference type="EMBL" id="JBHRXV010000010">
    <property type="protein sequence ID" value="MFC3713087.1"/>
    <property type="molecule type" value="Genomic_DNA"/>
</dbReference>
<feature type="binding site" evidence="6">
    <location>
        <position position="99"/>
    </location>
    <ligand>
        <name>Mg(2+)</name>
        <dbReference type="ChEBI" id="CHEBI:18420"/>
        <label>2</label>
    </ligand>
</feature>
<comment type="subcellular location">
    <subcellularLocation>
        <location evidence="6">Cell inner membrane</location>
        <topology evidence="6">Peripheral membrane protein</topology>
        <orientation evidence="6">Cytoplasmic side</orientation>
    </subcellularLocation>
</comment>
<evidence type="ECO:0000256" key="6">
    <source>
        <dbReference type="HAMAP-Rule" id="MF_02095"/>
    </source>
</evidence>
<comment type="function">
    <text evidence="6">Converts adenosine-3',5'-bisphosphate (PAP) to AMP.</text>
</comment>
<keyword evidence="5 6" id="KW-0472">Membrane</keyword>
<comment type="similarity">
    <text evidence="1 6">Belongs to the inositol monophosphatase superfamily. CysQ family.</text>
</comment>
<dbReference type="SUPFAM" id="SSF56655">
    <property type="entry name" value="Carbohydrate phosphatase"/>
    <property type="match status" value="1"/>
</dbReference>
<feature type="binding site" evidence="6">
    <location>
        <position position="77"/>
    </location>
    <ligand>
        <name>Mg(2+)</name>
        <dbReference type="ChEBI" id="CHEBI:18420"/>
        <label>1</label>
    </ligand>
</feature>
<dbReference type="RefSeq" id="WP_380861238.1">
    <property type="nucleotide sequence ID" value="NZ_JBHRXV010000010.1"/>
</dbReference>
<dbReference type="Pfam" id="PF00459">
    <property type="entry name" value="Inositol_P"/>
    <property type="match status" value="1"/>
</dbReference>
<dbReference type="PANTHER" id="PTHR43028">
    <property type="entry name" value="3'(2'),5'-BISPHOSPHATE NUCLEOTIDASE 1"/>
    <property type="match status" value="1"/>
</dbReference>
<feature type="binding site" evidence="6">
    <location>
        <position position="96"/>
    </location>
    <ligand>
        <name>Mg(2+)</name>
        <dbReference type="ChEBI" id="CHEBI:18420"/>
        <label>2</label>
    </ligand>
</feature>
<dbReference type="EC" id="3.1.3.7" evidence="6"/>
<feature type="binding site" evidence="6">
    <location>
        <position position="221"/>
    </location>
    <ligand>
        <name>substrate</name>
    </ligand>
</feature>
<comment type="catalytic activity">
    <reaction evidence="6">
        <text>adenosine 3',5'-bisphosphate + H2O = AMP + phosphate</text>
        <dbReference type="Rhea" id="RHEA:10040"/>
        <dbReference type="ChEBI" id="CHEBI:15377"/>
        <dbReference type="ChEBI" id="CHEBI:43474"/>
        <dbReference type="ChEBI" id="CHEBI:58343"/>
        <dbReference type="ChEBI" id="CHEBI:456215"/>
        <dbReference type="EC" id="3.1.3.7"/>
    </reaction>
</comment>
<evidence type="ECO:0000256" key="5">
    <source>
        <dbReference type="ARBA" id="ARBA00023136"/>
    </source>
</evidence>
<dbReference type="InterPro" id="IPR006240">
    <property type="entry name" value="CysQ"/>
</dbReference>
<keyword evidence="8" id="KW-1185">Reference proteome</keyword>
<evidence type="ECO:0000313" key="7">
    <source>
        <dbReference type="EMBL" id="MFC3713087.1"/>
    </source>
</evidence>
<evidence type="ECO:0000256" key="2">
    <source>
        <dbReference type="ARBA" id="ARBA00022475"/>
    </source>
</evidence>
<dbReference type="PROSITE" id="PS00630">
    <property type="entry name" value="IMP_2"/>
    <property type="match status" value="1"/>
</dbReference>
<evidence type="ECO:0000256" key="3">
    <source>
        <dbReference type="ARBA" id="ARBA00022519"/>
    </source>
</evidence>
<feature type="binding site" evidence="6">
    <location>
        <position position="98"/>
    </location>
    <ligand>
        <name>Mg(2+)</name>
        <dbReference type="ChEBI" id="CHEBI:18420"/>
        <label>1</label>
    </ligand>
</feature>
<evidence type="ECO:0000313" key="8">
    <source>
        <dbReference type="Proteomes" id="UP001595615"/>
    </source>
</evidence>
<name>A0ABV7XCW8_9SPHN</name>
<dbReference type="InterPro" id="IPR050725">
    <property type="entry name" value="CysQ/Inositol_MonoPase"/>
</dbReference>
<proteinExistence type="inferred from homology"/>
<feature type="binding site" evidence="6">
    <location>
        <position position="96"/>
    </location>
    <ligand>
        <name>Mg(2+)</name>
        <dbReference type="ChEBI" id="CHEBI:18420"/>
        <label>1</label>
    </ligand>
</feature>
<comment type="cofactor">
    <cofactor evidence="6">
        <name>Mg(2+)</name>
        <dbReference type="ChEBI" id="CHEBI:18420"/>
    </cofactor>
</comment>
<protein>
    <recommendedName>
        <fullName evidence="6">3'(2'),5'-bisphosphate nucleotidase CysQ</fullName>
        <ecNumber evidence="6">3.1.3.7</ecNumber>
    </recommendedName>
    <alternativeName>
        <fullName evidence="6">3'(2'),5-bisphosphonucleoside 3'(2')-phosphohydrolase</fullName>
    </alternativeName>
    <alternativeName>
        <fullName evidence="6">3'-phosphoadenosine 5'-phosphate phosphatase</fullName>
        <shortName evidence="6">PAP phosphatase</shortName>
    </alternativeName>
</protein>
<dbReference type="PANTHER" id="PTHR43028:SF5">
    <property type="entry name" value="3'(2'),5'-BISPHOSPHATE NUCLEOTIDASE 1"/>
    <property type="match status" value="1"/>
</dbReference>
<keyword evidence="6" id="KW-0479">Metal-binding</keyword>
<feature type="binding site" evidence="6">
    <location>
        <position position="77"/>
    </location>
    <ligand>
        <name>substrate</name>
    </ligand>
</feature>
<keyword evidence="3 6" id="KW-0997">Cell inner membrane</keyword>
<dbReference type="InterPro" id="IPR020550">
    <property type="entry name" value="Inositol_monophosphatase_CS"/>
</dbReference>
<feature type="binding site" evidence="6">
    <location>
        <position position="221"/>
    </location>
    <ligand>
        <name>Mg(2+)</name>
        <dbReference type="ChEBI" id="CHEBI:18420"/>
        <label>2</label>
    </ligand>
</feature>
<organism evidence="7 8">
    <name type="scientific">Sphingoaurantiacus capsulatus</name>
    <dbReference type="NCBI Taxonomy" id="1771310"/>
    <lineage>
        <taxon>Bacteria</taxon>
        <taxon>Pseudomonadati</taxon>
        <taxon>Pseudomonadota</taxon>
        <taxon>Alphaproteobacteria</taxon>
        <taxon>Sphingomonadales</taxon>
        <taxon>Sphingosinicellaceae</taxon>
        <taxon>Sphingoaurantiacus</taxon>
    </lineage>
</organism>
<comment type="caution">
    <text evidence="7">The sequence shown here is derived from an EMBL/GenBank/DDBJ whole genome shotgun (WGS) entry which is preliminary data.</text>
</comment>
<gene>
    <name evidence="6 7" type="primary">cysQ</name>
    <name evidence="7" type="ORF">ACFOMD_10920</name>
</gene>
<dbReference type="GO" id="GO:0008441">
    <property type="term" value="F:3'(2'),5'-bisphosphate nucleotidase activity"/>
    <property type="evidence" value="ECO:0007669"/>
    <property type="project" value="UniProtKB-EC"/>
</dbReference>
<keyword evidence="6" id="KW-0460">Magnesium</keyword>
<dbReference type="NCBIfam" id="TIGR01331">
    <property type="entry name" value="bisphos_cysQ"/>
    <property type="match status" value="1"/>
</dbReference>